<protein>
    <submittedName>
        <fullName evidence="1">Uncharacterized protein</fullName>
    </submittedName>
</protein>
<dbReference type="EMBL" id="LR796483">
    <property type="protein sequence ID" value="CAB4147563.1"/>
    <property type="molecule type" value="Genomic_DNA"/>
</dbReference>
<sequence length="178" mass="20192">MCYAIGSRFNGSVSVVLDMAKTRNPLRFTRKETIARLQAAKNYFGDKERLAFMKTQNIYVPVGYRPSDDKSYYSAPKLSALDIQCLVDSAERYWDYNWKADDRFKAVNSIEFTEQTLGNGASVGASVVVVFYSWRDESKVSKVAALWLGTWHHAPVAAWNDGSKISVDFLPQYIDLVH</sequence>
<proteinExistence type="predicted"/>
<name>A0A6J5MQG2_9CAUD</name>
<organism evidence="1">
    <name type="scientific">uncultured Caudovirales phage</name>
    <dbReference type="NCBI Taxonomy" id="2100421"/>
    <lineage>
        <taxon>Viruses</taxon>
        <taxon>Duplodnaviria</taxon>
        <taxon>Heunggongvirae</taxon>
        <taxon>Uroviricota</taxon>
        <taxon>Caudoviricetes</taxon>
        <taxon>Peduoviridae</taxon>
        <taxon>Maltschvirus</taxon>
        <taxon>Maltschvirus maltsch</taxon>
    </lineage>
</organism>
<reference evidence="1" key="1">
    <citation type="submission" date="2020-04" db="EMBL/GenBank/DDBJ databases">
        <authorList>
            <person name="Chiriac C."/>
            <person name="Salcher M."/>
            <person name="Ghai R."/>
            <person name="Kavagutti S V."/>
        </authorList>
    </citation>
    <scope>NUCLEOTIDE SEQUENCE</scope>
</reference>
<gene>
    <name evidence="1" type="ORF">UFOVP431_36</name>
</gene>
<evidence type="ECO:0000313" key="1">
    <source>
        <dbReference type="EMBL" id="CAB4147563.1"/>
    </source>
</evidence>
<accession>A0A6J5MQG2</accession>